<sequence>MSVDTQPAAPAPTPSYPEVKSLHRLASVPIVHDSIASIDALLTRYSATNTVKIWAQAWGEQAYKISEPYGARLAPVIVSADGMANQGLDVLQRRFPYPFIAPTDEILTKVRAPADHAYTAAAGYVGAGQKAVSDNVIAPALGAAEGVDKSLSPYLDSFEARVRPYVPARDASNGAEDHSKRTAVRAYELTLDARARAISLSQEQFQHLQQQSVLLQRASDTVAHLTVAAKEQSQALVAQLLATLDSVQQGTAALPGEVQHALQPFSDRLGETYSQMLAVSHEQIPLGEKTKKLAGKAQEGLAEVLNLAAEKVQQLVGWAKLEGSKKKEQANGKAGELANGAAKVGEAAELRAEEVGEQAKTDVHEAMN</sequence>
<name>A0A167K4J9_CALVF</name>
<dbReference type="EMBL" id="KV417296">
    <property type="protein sequence ID" value="KZO94249.1"/>
    <property type="molecule type" value="Genomic_DNA"/>
</dbReference>
<accession>A0A167K4J9</accession>
<evidence type="ECO:0000313" key="1">
    <source>
        <dbReference type="EMBL" id="KZO94249.1"/>
    </source>
</evidence>
<organism evidence="1 2">
    <name type="scientific">Calocera viscosa (strain TUFC12733)</name>
    <dbReference type="NCBI Taxonomy" id="1330018"/>
    <lineage>
        <taxon>Eukaryota</taxon>
        <taxon>Fungi</taxon>
        <taxon>Dikarya</taxon>
        <taxon>Basidiomycota</taxon>
        <taxon>Agaricomycotina</taxon>
        <taxon>Dacrymycetes</taxon>
        <taxon>Dacrymycetales</taxon>
        <taxon>Dacrymycetaceae</taxon>
        <taxon>Calocera</taxon>
    </lineage>
</organism>
<evidence type="ECO:0000313" key="2">
    <source>
        <dbReference type="Proteomes" id="UP000076738"/>
    </source>
</evidence>
<dbReference type="OrthoDB" id="376826at2759"/>
<proteinExistence type="predicted"/>
<evidence type="ECO:0008006" key="3">
    <source>
        <dbReference type="Google" id="ProtNLM"/>
    </source>
</evidence>
<dbReference type="STRING" id="1330018.A0A167K4J9"/>
<gene>
    <name evidence="1" type="ORF">CALVIDRAFT_484677</name>
</gene>
<dbReference type="AlphaFoldDB" id="A0A167K4J9"/>
<protein>
    <recommendedName>
        <fullName evidence="3">Lipid droplet-associated perilipin protein</fullName>
    </recommendedName>
</protein>
<keyword evidence="2" id="KW-1185">Reference proteome</keyword>
<reference evidence="1 2" key="1">
    <citation type="journal article" date="2016" name="Mol. Biol. Evol.">
        <title>Comparative Genomics of Early-Diverging Mushroom-Forming Fungi Provides Insights into the Origins of Lignocellulose Decay Capabilities.</title>
        <authorList>
            <person name="Nagy L.G."/>
            <person name="Riley R."/>
            <person name="Tritt A."/>
            <person name="Adam C."/>
            <person name="Daum C."/>
            <person name="Floudas D."/>
            <person name="Sun H."/>
            <person name="Yadav J.S."/>
            <person name="Pangilinan J."/>
            <person name="Larsson K.H."/>
            <person name="Matsuura K."/>
            <person name="Barry K."/>
            <person name="Labutti K."/>
            <person name="Kuo R."/>
            <person name="Ohm R.A."/>
            <person name="Bhattacharya S.S."/>
            <person name="Shirouzu T."/>
            <person name="Yoshinaga Y."/>
            <person name="Martin F.M."/>
            <person name="Grigoriev I.V."/>
            <person name="Hibbett D.S."/>
        </authorList>
    </citation>
    <scope>NUCLEOTIDE SEQUENCE [LARGE SCALE GENOMIC DNA]</scope>
    <source>
        <strain evidence="1 2">TUFC12733</strain>
    </source>
</reference>
<dbReference type="Proteomes" id="UP000076738">
    <property type="component" value="Unassembled WGS sequence"/>
</dbReference>